<keyword evidence="1" id="KW-0560">Oxidoreductase</keyword>
<name>A7H0F7_CAMC5</name>
<protein>
    <submittedName>
        <fullName evidence="3">Flavodoxin-like fold domain protein, putative NAD(P)H (Quinone) dehydrogenase/reductase</fullName>
    </submittedName>
</protein>
<evidence type="ECO:0000256" key="1">
    <source>
        <dbReference type="ARBA" id="ARBA00023002"/>
    </source>
</evidence>
<dbReference type="PANTHER" id="PTHR47307:SF1">
    <property type="entry name" value="GLUTATHIONE-REGULATED POTASSIUM-EFFLUX SYSTEM ANCILLARY PROTEIN KEFG"/>
    <property type="match status" value="1"/>
</dbReference>
<dbReference type="GO" id="GO:0010181">
    <property type="term" value="F:FMN binding"/>
    <property type="evidence" value="ECO:0007669"/>
    <property type="project" value="TreeGrafter"/>
</dbReference>
<accession>A7H0F7</accession>
<organism evidence="3 4">
    <name type="scientific">Campylobacter curvus (strain 525.92)</name>
    <dbReference type="NCBI Taxonomy" id="360105"/>
    <lineage>
        <taxon>Bacteria</taxon>
        <taxon>Pseudomonadati</taxon>
        <taxon>Campylobacterota</taxon>
        <taxon>Epsilonproteobacteria</taxon>
        <taxon>Campylobacterales</taxon>
        <taxon>Campylobacteraceae</taxon>
        <taxon>Campylobacter</taxon>
    </lineage>
</organism>
<dbReference type="InterPro" id="IPR003680">
    <property type="entry name" value="Flavodoxin_fold"/>
</dbReference>
<dbReference type="STRING" id="360105.CCV52592_0544"/>
<evidence type="ECO:0000259" key="2">
    <source>
        <dbReference type="Pfam" id="PF02525"/>
    </source>
</evidence>
<reference evidence="3" key="1">
    <citation type="submission" date="2016-07" db="EMBL/GenBank/DDBJ databases">
        <title>Comparative genomics of the Campylobacter concisus group.</title>
        <authorList>
            <person name="Miller W.G."/>
            <person name="Yee E."/>
            <person name="Chapman M.H."/>
            <person name="Huynh S."/>
            <person name="Bono J.L."/>
            <person name="On S.L.W."/>
            <person name="StLeger J."/>
            <person name="Foster G."/>
            <person name="Parker C.T."/>
        </authorList>
    </citation>
    <scope>NUCLEOTIDE SEQUENCE</scope>
    <source>
        <strain evidence="3">525.92</strain>
    </source>
</reference>
<sequence length="183" mass="20582">MKTTLIMSHPYFEDSRVNRALFEAAKGVPDVSVRHLEAIYGSDTRAFDVKAEQDLLIGADRIVFQFPMFWFSVPPMLKAYMDEVLRGKFINDNGNSKLDGKELQIAISIGAQESEYSKKGSVKFTLGEILLPLQLGAYYCGMTFNRIFAAGGALGATEADIKAHVQRYVKLLRNELEEDEYQI</sequence>
<keyword evidence="4" id="KW-1185">Reference proteome</keyword>
<dbReference type="SUPFAM" id="SSF52218">
    <property type="entry name" value="Flavoproteins"/>
    <property type="match status" value="1"/>
</dbReference>
<dbReference type="RefSeq" id="WP_009650956.1">
    <property type="nucleotide sequence ID" value="NC_009715.2"/>
</dbReference>
<feature type="domain" description="Flavodoxin-like fold" evidence="2">
    <location>
        <begin position="1"/>
        <end position="171"/>
    </location>
</feature>
<evidence type="ECO:0000313" key="3">
    <source>
        <dbReference type="EMBL" id="EAU01388.1"/>
    </source>
</evidence>
<dbReference type="EMBL" id="CP000767">
    <property type="protein sequence ID" value="EAU01388.1"/>
    <property type="molecule type" value="Genomic_DNA"/>
</dbReference>
<gene>
    <name evidence="3" type="ORF">CCV52592_0544</name>
</gene>
<dbReference type="GO" id="GO:0003955">
    <property type="term" value="F:NAD(P)H dehydrogenase (quinone) activity"/>
    <property type="evidence" value="ECO:0007669"/>
    <property type="project" value="TreeGrafter"/>
</dbReference>
<dbReference type="Proteomes" id="UP000006380">
    <property type="component" value="Chromosome"/>
</dbReference>
<dbReference type="InterPro" id="IPR029039">
    <property type="entry name" value="Flavoprotein-like_sf"/>
</dbReference>
<dbReference type="Gene3D" id="3.40.50.360">
    <property type="match status" value="1"/>
</dbReference>
<dbReference type="HOGENOM" id="CLU_058643_0_2_7"/>
<evidence type="ECO:0000313" key="4">
    <source>
        <dbReference type="Proteomes" id="UP000006380"/>
    </source>
</evidence>
<dbReference type="InterPro" id="IPR046980">
    <property type="entry name" value="KefG/KefF"/>
</dbReference>
<dbReference type="OrthoDB" id="9798454at2"/>
<proteinExistence type="predicted"/>
<dbReference type="AlphaFoldDB" id="A7H0F7"/>
<dbReference type="KEGG" id="ccv:CCV52592_0544"/>
<dbReference type="PANTHER" id="PTHR47307">
    <property type="entry name" value="GLUTATHIONE-REGULATED POTASSIUM-EFFLUX SYSTEM ANCILLARY PROTEIN KEFG"/>
    <property type="match status" value="1"/>
</dbReference>
<dbReference type="GO" id="GO:0009055">
    <property type="term" value="F:electron transfer activity"/>
    <property type="evidence" value="ECO:0007669"/>
    <property type="project" value="TreeGrafter"/>
</dbReference>
<dbReference type="Pfam" id="PF02525">
    <property type="entry name" value="Flavodoxin_2"/>
    <property type="match status" value="1"/>
</dbReference>